<organism evidence="2 3">
    <name type="scientific">Lentinus brumalis</name>
    <dbReference type="NCBI Taxonomy" id="2498619"/>
    <lineage>
        <taxon>Eukaryota</taxon>
        <taxon>Fungi</taxon>
        <taxon>Dikarya</taxon>
        <taxon>Basidiomycota</taxon>
        <taxon>Agaricomycotina</taxon>
        <taxon>Agaricomycetes</taxon>
        <taxon>Polyporales</taxon>
        <taxon>Polyporaceae</taxon>
        <taxon>Lentinus</taxon>
    </lineage>
</organism>
<proteinExistence type="predicted"/>
<dbReference type="OrthoDB" id="2742659at2759"/>
<sequence length="114" mass="12846">VTWMAGEEFLVDNIQPTFRSSPKFLLLWGCMAQGYKGPLIWLDLASDMGQQGQEGKTRDRKGGLDEKGRHMLMVQDRAPMHTSQVAKAAQKHLDIHTLAHPPNSPDLNPIELLW</sequence>
<dbReference type="InterPro" id="IPR038717">
    <property type="entry name" value="Tc1-like_DDE_dom"/>
</dbReference>
<keyword evidence="3" id="KW-1185">Reference proteome</keyword>
<reference evidence="2 3" key="1">
    <citation type="journal article" date="2018" name="Biotechnol. Biofuels">
        <title>Integrative visual omics of the white-rot fungus Polyporus brumalis exposes the biotechnological potential of its oxidative enzymes for delignifying raw plant biomass.</title>
        <authorList>
            <person name="Miyauchi S."/>
            <person name="Rancon A."/>
            <person name="Drula E."/>
            <person name="Hage H."/>
            <person name="Chaduli D."/>
            <person name="Favel A."/>
            <person name="Grisel S."/>
            <person name="Henrissat B."/>
            <person name="Herpoel-Gimbert I."/>
            <person name="Ruiz-Duenas F.J."/>
            <person name="Chevret D."/>
            <person name="Hainaut M."/>
            <person name="Lin J."/>
            <person name="Wang M."/>
            <person name="Pangilinan J."/>
            <person name="Lipzen A."/>
            <person name="Lesage-Meessen L."/>
            <person name="Navarro D."/>
            <person name="Riley R."/>
            <person name="Grigoriev I.V."/>
            <person name="Zhou S."/>
            <person name="Raouche S."/>
            <person name="Rosso M.N."/>
        </authorList>
    </citation>
    <scope>NUCLEOTIDE SEQUENCE [LARGE SCALE GENOMIC DNA]</scope>
    <source>
        <strain evidence="2 3">BRFM 1820</strain>
    </source>
</reference>
<name>A0A371DPC2_9APHY</name>
<dbReference type="Pfam" id="PF13358">
    <property type="entry name" value="DDE_3"/>
    <property type="match status" value="1"/>
</dbReference>
<dbReference type="STRING" id="139420.A0A371DPC2"/>
<dbReference type="Gene3D" id="3.30.420.10">
    <property type="entry name" value="Ribonuclease H-like superfamily/Ribonuclease H"/>
    <property type="match status" value="1"/>
</dbReference>
<dbReference type="InterPro" id="IPR036397">
    <property type="entry name" value="RNaseH_sf"/>
</dbReference>
<protein>
    <recommendedName>
        <fullName evidence="1">Tc1-like transposase DDE domain-containing protein</fullName>
    </recommendedName>
</protein>
<feature type="non-terminal residue" evidence="2">
    <location>
        <position position="114"/>
    </location>
</feature>
<evidence type="ECO:0000259" key="1">
    <source>
        <dbReference type="Pfam" id="PF13358"/>
    </source>
</evidence>
<dbReference type="GO" id="GO:0003676">
    <property type="term" value="F:nucleic acid binding"/>
    <property type="evidence" value="ECO:0007669"/>
    <property type="project" value="InterPro"/>
</dbReference>
<accession>A0A371DPC2</accession>
<feature type="non-terminal residue" evidence="2">
    <location>
        <position position="1"/>
    </location>
</feature>
<evidence type="ECO:0000313" key="2">
    <source>
        <dbReference type="EMBL" id="RDX54395.1"/>
    </source>
</evidence>
<dbReference type="Proteomes" id="UP000256964">
    <property type="component" value="Unassembled WGS sequence"/>
</dbReference>
<feature type="domain" description="Tc1-like transposase DDE" evidence="1">
    <location>
        <begin position="69"/>
        <end position="114"/>
    </location>
</feature>
<gene>
    <name evidence="2" type="ORF">OH76DRAFT_1328717</name>
</gene>
<dbReference type="EMBL" id="KZ857385">
    <property type="protein sequence ID" value="RDX54395.1"/>
    <property type="molecule type" value="Genomic_DNA"/>
</dbReference>
<dbReference type="AlphaFoldDB" id="A0A371DPC2"/>
<evidence type="ECO:0000313" key="3">
    <source>
        <dbReference type="Proteomes" id="UP000256964"/>
    </source>
</evidence>